<comment type="caution">
    <text evidence="1">The sequence shown here is derived from an EMBL/GenBank/DDBJ whole genome shotgun (WGS) entry which is preliminary data.</text>
</comment>
<gene>
    <name evidence="1" type="ORF">D5R40_04635</name>
</gene>
<dbReference type="Proteomes" id="UP000269154">
    <property type="component" value="Unassembled WGS sequence"/>
</dbReference>
<dbReference type="EMBL" id="RCBY01000015">
    <property type="protein sequence ID" value="RQH52770.1"/>
    <property type="molecule type" value="Genomic_DNA"/>
</dbReference>
<keyword evidence="2" id="KW-1185">Reference proteome</keyword>
<sequence length="418" mass="47896">MNICSNYGQTNRQYYRQLHSETIDLEPEDFQQATLLSGKFNNEAQKWQAYLKILGLFALKRRLSDRHLTLDNQIESLPANQIISSEPMSNLQVGGFKVCLLTNESIVNEGIEIPEKMINSPDFAAHFYIVIQVLVEEEEAVIIGFIRYDKLINQSLQKNKIGNYQLSLPELNSDSSHLILNLKYLSPVAIKIPENTLTESKYWEKLTSWLEGILREGWQPVEELIGNRKPIIQMAFSLDKTTEKLSPKVVKKFLKQFQMTQKQRDKTQADLSQPELSETEVNQALVNILQTTEDEETRWQIAELLWEIDPSHPAAGVRRAIDLGMQLAGVPVALMIAILPKPNQRFAVLSRVYPLQDQRFLPANLKLIGLDEMGESLFEIRARERDDYIQFKFTADPGDRFSLQVSLNSATVTKDFII</sequence>
<dbReference type="AlphaFoldDB" id="A0A3N6PHT0"/>
<accession>A0A3N6PHT0</accession>
<protein>
    <submittedName>
        <fullName evidence="1">DUF1822 family protein</fullName>
    </submittedName>
</protein>
<evidence type="ECO:0000313" key="2">
    <source>
        <dbReference type="Proteomes" id="UP000269154"/>
    </source>
</evidence>
<reference evidence="1 2" key="1">
    <citation type="journal article" date="2018" name="ACS Chem. Biol.">
        <title>Ketoreductase domain dysfunction expands chemodiversity: malyngamide biosynthesis in the cyanobacterium Okeania hirsuta.</title>
        <authorList>
            <person name="Moss N.A."/>
            <person name="Leao T."/>
            <person name="Rankin M."/>
            <person name="McCullough T.M."/>
            <person name="Qu P."/>
            <person name="Korobeynikov A."/>
            <person name="Smith J.L."/>
            <person name="Gerwick L."/>
            <person name="Gerwick W.H."/>
        </authorList>
    </citation>
    <scope>NUCLEOTIDE SEQUENCE [LARGE SCALE GENOMIC DNA]</scope>
    <source>
        <strain evidence="1 2">PAB10Feb10-1</strain>
    </source>
</reference>
<proteinExistence type="predicted"/>
<dbReference type="RefSeq" id="WP_124154281.1">
    <property type="nucleotide sequence ID" value="NZ_CAWOLW010000057.1"/>
</dbReference>
<organism evidence="1 2">
    <name type="scientific">Okeania hirsuta</name>
    <dbReference type="NCBI Taxonomy" id="1458930"/>
    <lineage>
        <taxon>Bacteria</taxon>
        <taxon>Bacillati</taxon>
        <taxon>Cyanobacteriota</taxon>
        <taxon>Cyanophyceae</taxon>
        <taxon>Oscillatoriophycideae</taxon>
        <taxon>Oscillatoriales</taxon>
        <taxon>Microcoleaceae</taxon>
        <taxon>Okeania</taxon>
    </lineage>
</organism>
<dbReference type="InterPro" id="IPR014951">
    <property type="entry name" value="DUF1822"/>
</dbReference>
<evidence type="ECO:0000313" key="1">
    <source>
        <dbReference type="EMBL" id="RQH52770.1"/>
    </source>
</evidence>
<name>A0A3N6PHT0_9CYAN</name>
<dbReference type="OrthoDB" id="440486at2"/>
<dbReference type="Pfam" id="PF08852">
    <property type="entry name" value="DUF1822"/>
    <property type="match status" value="1"/>
</dbReference>